<evidence type="ECO:0000259" key="2">
    <source>
        <dbReference type="Pfam" id="PF07589"/>
    </source>
</evidence>
<sequence>MFTKTWIAAAATAATFALPAHADIVTFTGNTTAGMTYTRALDDFSAPSAVGADVRYELYAVTVSAAGDYTFLTTGDFDTFTFLYTSFDPASPLSGGMIANDDLLGTGTSGFTVTLDANTQYSFVVTGYQGTDFGFHSTTIGGIGTISAVPEPSTYLMLAMGLGAVALRRRRLVKVDH</sequence>
<evidence type="ECO:0000313" key="4">
    <source>
        <dbReference type="Proteomes" id="UP001336250"/>
    </source>
</evidence>
<evidence type="ECO:0000313" key="3">
    <source>
        <dbReference type="EMBL" id="MEF7612519.1"/>
    </source>
</evidence>
<dbReference type="Pfam" id="PF07589">
    <property type="entry name" value="PEP-CTERM"/>
    <property type="match status" value="1"/>
</dbReference>
<keyword evidence="4" id="KW-1185">Reference proteome</keyword>
<protein>
    <submittedName>
        <fullName evidence="3">PEP-CTERM sorting domain-containing protein</fullName>
    </submittedName>
</protein>
<dbReference type="InterPro" id="IPR013424">
    <property type="entry name" value="Ice-binding_C"/>
</dbReference>
<keyword evidence="1" id="KW-0732">Signal</keyword>
<comment type="caution">
    <text evidence="3">The sequence shown here is derived from an EMBL/GenBank/DDBJ whole genome shotgun (WGS) entry which is preliminary data.</text>
</comment>
<dbReference type="RefSeq" id="WP_332287418.1">
    <property type="nucleotide sequence ID" value="NZ_JAZIBG010000008.1"/>
</dbReference>
<reference evidence="3 4" key="1">
    <citation type="submission" date="2024-02" db="EMBL/GenBank/DDBJ databases">
        <title>Genome sequence of Aquincola sp. MAHUQ-54.</title>
        <authorList>
            <person name="Huq M.A."/>
        </authorList>
    </citation>
    <scope>NUCLEOTIDE SEQUENCE [LARGE SCALE GENOMIC DNA]</scope>
    <source>
        <strain evidence="3 4">MAHUQ-54</strain>
    </source>
</reference>
<feature type="signal peptide" evidence="1">
    <location>
        <begin position="1"/>
        <end position="22"/>
    </location>
</feature>
<proteinExistence type="predicted"/>
<dbReference type="Proteomes" id="UP001336250">
    <property type="component" value="Unassembled WGS sequence"/>
</dbReference>
<feature type="chain" id="PRO_5043611825" evidence="1">
    <location>
        <begin position="23"/>
        <end position="177"/>
    </location>
</feature>
<dbReference type="AlphaFoldDB" id="A0AAW9PZJ3"/>
<gene>
    <name evidence="3" type="ORF">V4F39_01265</name>
</gene>
<evidence type="ECO:0000256" key="1">
    <source>
        <dbReference type="SAM" id="SignalP"/>
    </source>
</evidence>
<dbReference type="EMBL" id="JAZIBG010000008">
    <property type="protein sequence ID" value="MEF7612519.1"/>
    <property type="molecule type" value="Genomic_DNA"/>
</dbReference>
<accession>A0AAW9PZJ3</accession>
<organism evidence="3 4">
    <name type="scientific">Aquincola agrisoli</name>
    <dbReference type="NCBI Taxonomy" id="3119538"/>
    <lineage>
        <taxon>Bacteria</taxon>
        <taxon>Pseudomonadati</taxon>
        <taxon>Pseudomonadota</taxon>
        <taxon>Betaproteobacteria</taxon>
        <taxon>Burkholderiales</taxon>
        <taxon>Sphaerotilaceae</taxon>
        <taxon>Aquincola</taxon>
    </lineage>
</organism>
<feature type="domain" description="Ice-binding protein C-terminal" evidence="2">
    <location>
        <begin position="148"/>
        <end position="171"/>
    </location>
</feature>
<dbReference type="NCBIfam" id="TIGR02595">
    <property type="entry name" value="PEP_CTERM"/>
    <property type="match status" value="1"/>
</dbReference>
<name>A0AAW9PZJ3_9BURK</name>